<keyword evidence="1" id="KW-0812">Transmembrane</keyword>
<dbReference type="InterPro" id="IPR021359">
    <property type="entry name" value="DUF2812"/>
</dbReference>
<keyword evidence="1" id="KW-1133">Transmembrane helix</keyword>
<dbReference type="AlphaFoldDB" id="A0A544TAX1"/>
<feature type="transmembrane region" description="Helical" evidence="1">
    <location>
        <begin position="110"/>
        <end position="135"/>
    </location>
</feature>
<feature type="transmembrane region" description="Helical" evidence="1">
    <location>
        <begin position="307"/>
        <end position="329"/>
    </location>
</feature>
<proteinExistence type="predicted"/>
<feature type="transmembrane region" description="Helical" evidence="1">
    <location>
        <begin position="335"/>
        <end position="356"/>
    </location>
</feature>
<organism evidence="2 3">
    <name type="scientific">Psychrobacillus lasiicapitis</name>
    <dbReference type="NCBI Taxonomy" id="1636719"/>
    <lineage>
        <taxon>Bacteria</taxon>
        <taxon>Bacillati</taxon>
        <taxon>Bacillota</taxon>
        <taxon>Bacilli</taxon>
        <taxon>Bacillales</taxon>
        <taxon>Bacillaceae</taxon>
        <taxon>Psychrobacillus</taxon>
    </lineage>
</organism>
<name>A0A544TAX1_9BACI</name>
<evidence type="ECO:0000256" key="1">
    <source>
        <dbReference type="SAM" id="Phobius"/>
    </source>
</evidence>
<evidence type="ECO:0000313" key="2">
    <source>
        <dbReference type="EMBL" id="TQR14579.1"/>
    </source>
</evidence>
<dbReference type="EMBL" id="VDGH01000004">
    <property type="protein sequence ID" value="TQR14579.1"/>
    <property type="molecule type" value="Genomic_DNA"/>
</dbReference>
<keyword evidence="1" id="KW-0472">Membrane</keyword>
<comment type="caution">
    <text evidence="2">The sequence shown here is derived from an EMBL/GenBank/DDBJ whole genome shotgun (WGS) entry which is preliminary data.</text>
</comment>
<dbReference type="Proteomes" id="UP000317316">
    <property type="component" value="Unassembled WGS sequence"/>
</dbReference>
<dbReference type="OrthoDB" id="8230517at2"/>
<evidence type="ECO:0000313" key="3">
    <source>
        <dbReference type="Proteomes" id="UP000317316"/>
    </source>
</evidence>
<feature type="transmembrane region" description="Helical" evidence="1">
    <location>
        <begin position="147"/>
        <end position="168"/>
    </location>
</feature>
<dbReference type="Pfam" id="PF11193">
    <property type="entry name" value="DUF2812"/>
    <property type="match status" value="2"/>
</dbReference>
<accession>A0A544TAX1</accession>
<dbReference type="RefSeq" id="WP_142538560.1">
    <property type="nucleotide sequence ID" value="NZ_BMIE01000003.1"/>
</dbReference>
<reference evidence="2 3" key="1">
    <citation type="submission" date="2019-05" db="EMBL/GenBank/DDBJ databases">
        <title>Psychrobacillus vulpis sp. nov., a new species isolated from feces of a red fox that inhabits in The Tablas de Daimiel Natural Park, Albacete, Spain.</title>
        <authorList>
            <person name="Rodriguez M."/>
            <person name="Reina J.C."/>
            <person name="Bejar V."/>
            <person name="Llamas I."/>
        </authorList>
    </citation>
    <scope>NUCLEOTIDE SEQUENCE [LARGE SCALE GENOMIC DNA]</scope>
    <source>
        <strain evidence="2 3">NEAU-3TGS17</strain>
    </source>
</reference>
<sequence length="374" mass="44481">MIEKKVKWLWSYNIEKTEQWLSKMAGEGWHLTSVNRWTRTFIFEKGESKEVIYRIQYASKTNTLPQTLQKAGWSVALSNGKWLFLVNEEQTVRLYPTRDALVKRNRTHAYVMSAIATFYVSTSMLPIMLISIISSVQTGEEVPLENLWLFILPLTGIVAIASFAIYVFRAYRRFEINEMDVAIDSIPLGKKMRKFRGAWMYQLDDTREWLEGLAKQGYELERVRASIFTFRKTDPNHIKYECMFEYKVQPSYFATHKEMGWKLKYSSNMTLLNYSIWAKHYEEEEEIPRFSYDKQEQRQSIKRAFKMNLGMSIYLILILSFSFYMNILIKDEYFVAWSYGGVMRPLLFLALLYWIYKFGQILISYRKTIKALEQ</sequence>
<keyword evidence="3" id="KW-1185">Reference proteome</keyword>
<gene>
    <name evidence="2" type="ORF">FG382_09015</name>
</gene>
<protein>
    <submittedName>
        <fullName evidence="2">DUF2812 domain-containing protein</fullName>
    </submittedName>
</protein>